<dbReference type="OrthoDB" id="10250730at2759"/>
<evidence type="ECO:0000259" key="2">
    <source>
        <dbReference type="Pfam" id="PF13460"/>
    </source>
</evidence>
<name>A0A6A6PEQ8_9PEZI</name>
<evidence type="ECO:0000256" key="1">
    <source>
        <dbReference type="ARBA" id="ARBA00038376"/>
    </source>
</evidence>
<dbReference type="AlphaFoldDB" id="A0A6A6PEQ8"/>
<dbReference type="SUPFAM" id="SSF51735">
    <property type="entry name" value="NAD(P)-binding Rossmann-fold domains"/>
    <property type="match status" value="1"/>
</dbReference>
<gene>
    <name evidence="3" type="ORF">BDY21DRAFT_331469</name>
</gene>
<comment type="similarity">
    <text evidence="1">Belongs to the avfA family.</text>
</comment>
<dbReference type="Pfam" id="PF13460">
    <property type="entry name" value="NAD_binding_10"/>
    <property type="match status" value="1"/>
</dbReference>
<dbReference type="PANTHER" id="PTHR43355">
    <property type="entry name" value="FLAVIN REDUCTASE (NADPH)"/>
    <property type="match status" value="1"/>
</dbReference>
<dbReference type="Proteomes" id="UP000799766">
    <property type="component" value="Unassembled WGS sequence"/>
</dbReference>
<accession>A0A6A6PEQ8</accession>
<reference evidence="3" key="1">
    <citation type="journal article" date="2020" name="Stud. Mycol.">
        <title>101 Dothideomycetes genomes: a test case for predicting lifestyles and emergence of pathogens.</title>
        <authorList>
            <person name="Haridas S."/>
            <person name="Albert R."/>
            <person name="Binder M."/>
            <person name="Bloem J."/>
            <person name="Labutti K."/>
            <person name="Salamov A."/>
            <person name="Andreopoulos B."/>
            <person name="Baker S."/>
            <person name="Barry K."/>
            <person name="Bills G."/>
            <person name="Bluhm B."/>
            <person name="Cannon C."/>
            <person name="Castanera R."/>
            <person name="Culley D."/>
            <person name="Daum C."/>
            <person name="Ezra D."/>
            <person name="Gonzalez J."/>
            <person name="Henrissat B."/>
            <person name="Kuo A."/>
            <person name="Liang C."/>
            <person name="Lipzen A."/>
            <person name="Lutzoni F."/>
            <person name="Magnuson J."/>
            <person name="Mondo S."/>
            <person name="Nolan M."/>
            <person name="Ohm R."/>
            <person name="Pangilinan J."/>
            <person name="Park H.-J."/>
            <person name="Ramirez L."/>
            <person name="Alfaro M."/>
            <person name="Sun H."/>
            <person name="Tritt A."/>
            <person name="Yoshinaga Y."/>
            <person name="Zwiers L.-H."/>
            <person name="Turgeon B."/>
            <person name="Goodwin S."/>
            <person name="Spatafora J."/>
            <person name="Crous P."/>
            <person name="Grigoriev I."/>
        </authorList>
    </citation>
    <scope>NUCLEOTIDE SEQUENCE</scope>
    <source>
        <strain evidence="3">ATCC 16933</strain>
    </source>
</reference>
<protein>
    <recommendedName>
        <fullName evidence="2">NAD(P)-binding domain-containing protein</fullName>
    </recommendedName>
</protein>
<dbReference type="InterPro" id="IPR036291">
    <property type="entry name" value="NAD(P)-bd_dom_sf"/>
</dbReference>
<evidence type="ECO:0000313" key="3">
    <source>
        <dbReference type="EMBL" id="KAF2462461.1"/>
    </source>
</evidence>
<dbReference type="InterPro" id="IPR051606">
    <property type="entry name" value="Polyketide_Oxido-like"/>
</dbReference>
<dbReference type="EMBL" id="MU001670">
    <property type="protein sequence ID" value="KAF2462461.1"/>
    <property type="molecule type" value="Genomic_DNA"/>
</dbReference>
<keyword evidence="4" id="KW-1185">Reference proteome</keyword>
<feature type="domain" description="NAD(P)-binding" evidence="2">
    <location>
        <begin position="7"/>
        <end position="115"/>
    </location>
</feature>
<proteinExistence type="inferred from homology"/>
<sequence>MRVGVIGPTGFGGSYVCVELINRGHNVVGMSRHPEKLGTHPLYTARKIDIENMSIDELAKAFGDVDTLVSEYGPHTQGADALQYMPYLEDIRKIVLAVKEAKVKYFVHVGGTGSLYVPGTEHQCAVDCPDFFIAYRRGIADSHAHVCYMEERLGPMGSALRSYRNARLHAKEGKETEEDKAFVKDYEYKVSKEDKGLKFIRAGRTSFMFFDGNTSFRWTFVSPSALYRPGRRTGKYEVVLDELPLKNTPSASSNPLDGRLLGVSCADLAVAIADDVETQKLVFKHWTVVGDLSDDTPYPSYITLADTTDGKGSA</sequence>
<dbReference type="GO" id="GO:0016646">
    <property type="term" value="F:oxidoreductase activity, acting on the CH-NH group of donors, NAD or NADP as acceptor"/>
    <property type="evidence" value="ECO:0007669"/>
    <property type="project" value="TreeGrafter"/>
</dbReference>
<dbReference type="InterPro" id="IPR016040">
    <property type="entry name" value="NAD(P)-bd_dom"/>
</dbReference>
<organism evidence="3 4">
    <name type="scientific">Lineolata rhizophorae</name>
    <dbReference type="NCBI Taxonomy" id="578093"/>
    <lineage>
        <taxon>Eukaryota</taxon>
        <taxon>Fungi</taxon>
        <taxon>Dikarya</taxon>
        <taxon>Ascomycota</taxon>
        <taxon>Pezizomycotina</taxon>
        <taxon>Dothideomycetes</taxon>
        <taxon>Dothideomycetes incertae sedis</taxon>
        <taxon>Lineolatales</taxon>
        <taxon>Lineolataceae</taxon>
        <taxon>Lineolata</taxon>
    </lineage>
</organism>
<dbReference type="Gene3D" id="3.40.50.720">
    <property type="entry name" value="NAD(P)-binding Rossmann-like Domain"/>
    <property type="match status" value="2"/>
</dbReference>
<dbReference type="PANTHER" id="PTHR43355:SF2">
    <property type="entry name" value="FLAVIN REDUCTASE (NADPH)"/>
    <property type="match status" value="1"/>
</dbReference>
<evidence type="ECO:0000313" key="4">
    <source>
        <dbReference type="Proteomes" id="UP000799766"/>
    </source>
</evidence>